<evidence type="ECO:0000313" key="3">
    <source>
        <dbReference type="Proteomes" id="UP001499984"/>
    </source>
</evidence>
<evidence type="ECO:0000313" key="2">
    <source>
        <dbReference type="EMBL" id="GAA4091009.1"/>
    </source>
</evidence>
<evidence type="ECO:0000256" key="1">
    <source>
        <dbReference type="SAM" id="MobiDB-lite"/>
    </source>
</evidence>
<dbReference type="Proteomes" id="UP001499984">
    <property type="component" value="Unassembled WGS sequence"/>
</dbReference>
<feature type="region of interest" description="Disordered" evidence="1">
    <location>
        <begin position="1"/>
        <end position="23"/>
    </location>
</feature>
<reference evidence="3" key="1">
    <citation type="journal article" date="2019" name="Int. J. Syst. Evol. Microbiol.">
        <title>The Global Catalogue of Microorganisms (GCM) 10K type strain sequencing project: providing services to taxonomists for standard genome sequencing and annotation.</title>
        <authorList>
            <consortium name="The Broad Institute Genomics Platform"/>
            <consortium name="The Broad Institute Genome Sequencing Center for Infectious Disease"/>
            <person name="Wu L."/>
            <person name="Ma J."/>
        </authorList>
    </citation>
    <scope>NUCLEOTIDE SEQUENCE [LARGE SCALE GENOMIC DNA]</scope>
    <source>
        <strain evidence="3">JCM 16925</strain>
    </source>
</reference>
<name>A0ABP7WKP6_9ACTN</name>
<dbReference type="EMBL" id="BAAAZY010000042">
    <property type="protein sequence ID" value="GAA4091009.1"/>
    <property type="molecule type" value="Genomic_DNA"/>
</dbReference>
<proteinExistence type="predicted"/>
<accession>A0ABP7WKP6</accession>
<sequence length="87" mass="9931">MTRTPRERISLASQTAAFGSGRPVARVETRNAQASWGTSRKRVVRYWTAPVAFRVRQAGPLEWRTRTAGRRALPRARSRHFRPPTDS</sequence>
<gene>
    <name evidence="2" type="ORF">GCM10022233_87920</name>
</gene>
<comment type="caution">
    <text evidence="2">The sequence shown here is derived from an EMBL/GenBank/DDBJ whole genome shotgun (WGS) entry which is preliminary data.</text>
</comment>
<keyword evidence="3" id="KW-1185">Reference proteome</keyword>
<protein>
    <submittedName>
        <fullName evidence="2">Uncharacterized protein</fullName>
    </submittedName>
</protein>
<feature type="region of interest" description="Disordered" evidence="1">
    <location>
        <begin position="67"/>
        <end position="87"/>
    </location>
</feature>
<organism evidence="2 3">
    <name type="scientific">Streptomyces shaanxiensis</name>
    <dbReference type="NCBI Taxonomy" id="653357"/>
    <lineage>
        <taxon>Bacteria</taxon>
        <taxon>Bacillati</taxon>
        <taxon>Actinomycetota</taxon>
        <taxon>Actinomycetes</taxon>
        <taxon>Kitasatosporales</taxon>
        <taxon>Streptomycetaceae</taxon>
        <taxon>Streptomyces</taxon>
    </lineage>
</organism>